<accession>A0A0C2NEY6</accession>
<evidence type="ECO:0008006" key="3">
    <source>
        <dbReference type="Google" id="ProtNLM"/>
    </source>
</evidence>
<dbReference type="Proteomes" id="UP000031668">
    <property type="component" value="Unassembled WGS sequence"/>
</dbReference>
<dbReference type="EMBL" id="JWZT01000167">
    <property type="protein sequence ID" value="KII74930.1"/>
    <property type="molecule type" value="Genomic_DNA"/>
</dbReference>
<comment type="caution">
    <text evidence="1">The sequence shown here is derived from an EMBL/GenBank/DDBJ whole genome shotgun (WGS) entry which is preliminary data.</text>
</comment>
<evidence type="ECO:0000313" key="2">
    <source>
        <dbReference type="Proteomes" id="UP000031668"/>
    </source>
</evidence>
<dbReference type="PANTHER" id="PTHR45913:SF5">
    <property type="entry name" value="GENERAL TRANSCRIPTION FACTOR II-I REPEAT DOMAIN-CONTAINING PROTEIN 2A-LIKE PROTEIN"/>
    <property type="match status" value="1"/>
</dbReference>
<dbReference type="OrthoDB" id="10061052at2759"/>
<name>A0A0C2NEY6_THEKT</name>
<keyword evidence="2" id="KW-1185">Reference proteome</keyword>
<organism evidence="1 2">
    <name type="scientific">Thelohanellus kitauei</name>
    <name type="common">Myxosporean</name>
    <dbReference type="NCBI Taxonomy" id="669202"/>
    <lineage>
        <taxon>Eukaryota</taxon>
        <taxon>Metazoa</taxon>
        <taxon>Cnidaria</taxon>
        <taxon>Myxozoa</taxon>
        <taxon>Myxosporea</taxon>
        <taxon>Bivalvulida</taxon>
        <taxon>Platysporina</taxon>
        <taxon>Myxobolidae</taxon>
        <taxon>Thelohanellus</taxon>
    </lineage>
</organism>
<dbReference type="AlphaFoldDB" id="A0A0C2NEY6"/>
<proteinExistence type="predicted"/>
<reference evidence="1 2" key="1">
    <citation type="journal article" date="2014" name="Genome Biol. Evol.">
        <title>The genome of the myxosporean Thelohanellus kitauei shows adaptations to nutrient acquisition within its fish host.</title>
        <authorList>
            <person name="Yang Y."/>
            <person name="Xiong J."/>
            <person name="Zhou Z."/>
            <person name="Huo F."/>
            <person name="Miao W."/>
            <person name="Ran C."/>
            <person name="Liu Y."/>
            <person name="Zhang J."/>
            <person name="Feng J."/>
            <person name="Wang M."/>
            <person name="Wang M."/>
            <person name="Wang L."/>
            <person name="Yao B."/>
        </authorList>
    </citation>
    <scope>NUCLEOTIDE SEQUENCE [LARGE SCALE GENOMIC DNA]</scope>
    <source>
        <strain evidence="1">Wuqing</strain>
    </source>
</reference>
<dbReference type="PANTHER" id="PTHR45913">
    <property type="entry name" value="EPM2A-INTERACTING PROTEIN 1"/>
    <property type="match status" value="1"/>
</dbReference>
<protein>
    <recommendedName>
        <fullName evidence="3">General transcription factor II-I repeat domain-containing protein 2</fullName>
    </recommendedName>
</protein>
<sequence>MSRDFYIKRKVDAENRQFQDKWTKDYYFVMNEGFPMCFLCFESLSVNYKRVKSSFLVSEKIAKHSKSFGEGEFIKECLLDISNVICPSIKTTMKDILEAVNSIFEKYELKWSSLSGICTDGVPSIAGVKKGFIDVVCEKAMDIQIIFENLTNFHCIIHQQNLCAKSMKFKNVMEVVVGCINHIKSRALNHSQFKEYLEDIFSEYENRFYDLRQEITDFLDTTGYKTEEIQNAEWVCDLAFLVGVTGYLNELNIELQKRG</sequence>
<evidence type="ECO:0000313" key="1">
    <source>
        <dbReference type="EMBL" id="KII74930.1"/>
    </source>
</evidence>
<gene>
    <name evidence="1" type="ORF">RF11_09856</name>
</gene>